<dbReference type="InterPro" id="IPR051909">
    <property type="entry name" value="MFP_Cation_Efflux"/>
</dbReference>
<keyword evidence="4" id="KW-1185">Reference proteome</keyword>
<dbReference type="InterPro" id="IPR029016">
    <property type="entry name" value="GAF-like_dom_sf"/>
</dbReference>
<evidence type="ECO:0000256" key="1">
    <source>
        <dbReference type="ARBA" id="ARBA00022448"/>
    </source>
</evidence>
<dbReference type="GO" id="GO:0030313">
    <property type="term" value="C:cell envelope"/>
    <property type="evidence" value="ECO:0007669"/>
    <property type="project" value="TreeGrafter"/>
</dbReference>
<dbReference type="Proteomes" id="UP000318626">
    <property type="component" value="Chromosome"/>
</dbReference>
<dbReference type="Gene3D" id="1.10.287.470">
    <property type="entry name" value="Helix hairpin bin"/>
    <property type="match status" value="1"/>
</dbReference>
<gene>
    <name evidence="3" type="ORF">Pan97_08190</name>
</gene>
<keyword evidence="1" id="KW-0813">Transport</keyword>
<dbReference type="OrthoDB" id="248877at2"/>
<name>A0A518C3L9_9BACT</name>
<evidence type="ECO:0000313" key="3">
    <source>
        <dbReference type="EMBL" id="QDU73819.1"/>
    </source>
</evidence>
<dbReference type="Gene3D" id="2.40.50.100">
    <property type="match status" value="1"/>
</dbReference>
<sequence>MESSLHHQDAPRTADEARRRIESLLDEVADLSDLTIAPDVFYGQVLDRLTFATSAMGAAVWTKSPNGHLLLAHQTDLLQCYPTGKAAKALSDDEAHLFQIFNRGESDVVPGSQTVQPGYDIVAVPLQVAGEAWGVMACYQPANLAKSVRQTYVRITHAFAEVAQHYQQQTLLRDFQQHQYDWKRQLAFAGLVHTDLSYEKTAYRIANEARNCLEADRVAVLSARGAKCRIEAISGVDKPHRRSNTVQKLERLASVVVGSKQTLLYTGETENLPPQVEEALLEYLEETPSKVLAIVPLQLDEPADDDEEKKPRRASEPVGAIAIESIDQLNGHELLHRTEPIVQHAATALGNARAYRQLPLASLLIPLGNFLATIGWYRLPTTLKIAIPLLVTIVALCFIPTDFSIEVHGQLVPEVERNVFAPSDGYVEEIFVKHGQHVEKDAVLMQLRSNEFNLARAEIVGQLQTAQAELDAILVKRSQGMRRDPRSESRTPESFENLSADQLKLTKQIENLIQRRDLLQRREDELKLLSPIHGQILDWEVEQVLAARPVSRGELLMKVADVDGPWVLDLELPDKRTYHVVNAQRESNEPLVVRFQLVNEPGKTYRGQVRSAASIVDLDESSEEPFVPLEAEIDKAEIPHLRHGLSVVGRIECGQRSVAYVWTYQLVETVRRYLFW</sequence>
<evidence type="ECO:0000256" key="2">
    <source>
        <dbReference type="SAM" id="Coils"/>
    </source>
</evidence>
<dbReference type="EMBL" id="CP036289">
    <property type="protein sequence ID" value="QDU73819.1"/>
    <property type="molecule type" value="Genomic_DNA"/>
</dbReference>
<protein>
    <submittedName>
        <fullName evidence="3">HlyD family secretion protein</fullName>
    </submittedName>
</protein>
<feature type="coiled-coil region" evidence="2">
    <location>
        <begin position="495"/>
        <end position="529"/>
    </location>
</feature>
<dbReference type="KEGG" id="bvo:Pan97_08190"/>
<proteinExistence type="predicted"/>
<dbReference type="PANTHER" id="PTHR30097">
    <property type="entry name" value="CATION EFFLUX SYSTEM PROTEIN CUSB"/>
    <property type="match status" value="1"/>
</dbReference>
<accession>A0A518C3L9</accession>
<dbReference type="PANTHER" id="PTHR30097:SF4">
    <property type="entry name" value="SLR6042 PROTEIN"/>
    <property type="match status" value="1"/>
</dbReference>
<dbReference type="GO" id="GO:0015679">
    <property type="term" value="P:plasma membrane copper ion transport"/>
    <property type="evidence" value="ECO:0007669"/>
    <property type="project" value="TreeGrafter"/>
</dbReference>
<dbReference type="Gene3D" id="2.40.30.170">
    <property type="match status" value="1"/>
</dbReference>
<dbReference type="SUPFAM" id="SSF111369">
    <property type="entry name" value="HlyD-like secretion proteins"/>
    <property type="match status" value="1"/>
</dbReference>
<keyword evidence="2" id="KW-0175">Coiled coil</keyword>
<reference evidence="4" key="1">
    <citation type="submission" date="2019-02" db="EMBL/GenBank/DDBJ databases">
        <title>Deep-cultivation of Planctomycetes and their phenomic and genomic characterization uncovers novel biology.</title>
        <authorList>
            <person name="Wiegand S."/>
            <person name="Jogler M."/>
            <person name="Boedeker C."/>
            <person name="Pinto D."/>
            <person name="Vollmers J."/>
            <person name="Rivas-Marin E."/>
            <person name="Kohn T."/>
            <person name="Peeters S.H."/>
            <person name="Heuer A."/>
            <person name="Rast P."/>
            <person name="Oberbeckmann S."/>
            <person name="Bunk B."/>
            <person name="Jeske O."/>
            <person name="Meyerdierks A."/>
            <person name="Storesund J.E."/>
            <person name="Kallscheuer N."/>
            <person name="Luecker S."/>
            <person name="Lage O.M."/>
            <person name="Pohl T."/>
            <person name="Merkel B.J."/>
            <person name="Hornburger P."/>
            <person name="Mueller R.-W."/>
            <person name="Bruemmer F."/>
            <person name="Labrenz M."/>
            <person name="Spormann A.M."/>
            <person name="Op den Camp H."/>
            <person name="Overmann J."/>
            <person name="Amann R."/>
            <person name="Jetten M.S.M."/>
            <person name="Mascher T."/>
            <person name="Medema M.H."/>
            <person name="Devos D.P."/>
            <person name="Kaster A.-K."/>
            <person name="Ovreas L."/>
            <person name="Rohde M."/>
            <person name="Galperin M.Y."/>
            <person name="Jogler C."/>
        </authorList>
    </citation>
    <scope>NUCLEOTIDE SEQUENCE [LARGE SCALE GENOMIC DNA]</scope>
    <source>
        <strain evidence="4">Pan97</strain>
    </source>
</reference>
<dbReference type="AlphaFoldDB" id="A0A518C3L9"/>
<dbReference type="GO" id="GO:0060003">
    <property type="term" value="P:copper ion export"/>
    <property type="evidence" value="ECO:0007669"/>
    <property type="project" value="TreeGrafter"/>
</dbReference>
<organism evidence="3 4">
    <name type="scientific">Bremerella volcania</name>
    <dbReference type="NCBI Taxonomy" id="2527984"/>
    <lineage>
        <taxon>Bacteria</taxon>
        <taxon>Pseudomonadati</taxon>
        <taxon>Planctomycetota</taxon>
        <taxon>Planctomycetia</taxon>
        <taxon>Pirellulales</taxon>
        <taxon>Pirellulaceae</taxon>
        <taxon>Bremerella</taxon>
    </lineage>
</organism>
<dbReference type="Gene3D" id="3.30.450.40">
    <property type="match status" value="1"/>
</dbReference>
<evidence type="ECO:0000313" key="4">
    <source>
        <dbReference type="Proteomes" id="UP000318626"/>
    </source>
</evidence>